<accession>A0ACB8UDP5</accession>
<feature type="non-terminal residue" evidence="1">
    <location>
        <position position="1"/>
    </location>
</feature>
<evidence type="ECO:0000313" key="2">
    <source>
        <dbReference type="Proteomes" id="UP001055072"/>
    </source>
</evidence>
<organism evidence="1 2">
    <name type="scientific">Irpex rosettiformis</name>
    <dbReference type="NCBI Taxonomy" id="378272"/>
    <lineage>
        <taxon>Eukaryota</taxon>
        <taxon>Fungi</taxon>
        <taxon>Dikarya</taxon>
        <taxon>Basidiomycota</taxon>
        <taxon>Agaricomycotina</taxon>
        <taxon>Agaricomycetes</taxon>
        <taxon>Polyporales</taxon>
        <taxon>Irpicaceae</taxon>
        <taxon>Irpex</taxon>
    </lineage>
</organism>
<evidence type="ECO:0000313" key="1">
    <source>
        <dbReference type="EMBL" id="KAI0092169.1"/>
    </source>
</evidence>
<name>A0ACB8UDP5_9APHY</name>
<feature type="non-terminal residue" evidence="1">
    <location>
        <position position="140"/>
    </location>
</feature>
<reference evidence="1" key="1">
    <citation type="journal article" date="2021" name="Environ. Microbiol.">
        <title>Gene family expansions and transcriptome signatures uncover fungal adaptations to wood decay.</title>
        <authorList>
            <person name="Hage H."/>
            <person name="Miyauchi S."/>
            <person name="Viragh M."/>
            <person name="Drula E."/>
            <person name="Min B."/>
            <person name="Chaduli D."/>
            <person name="Navarro D."/>
            <person name="Favel A."/>
            <person name="Norest M."/>
            <person name="Lesage-Meessen L."/>
            <person name="Balint B."/>
            <person name="Merenyi Z."/>
            <person name="de Eugenio L."/>
            <person name="Morin E."/>
            <person name="Martinez A.T."/>
            <person name="Baldrian P."/>
            <person name="Stursova M."/>
            <person name="Martinez M.J."/>
            <person name="Novotny C."/>
            <person name="Magnuson J.K."/>
            <person name="Spatafora J.W."/>
            <person name="Maurice S."/>
            <person name="Pangilinan J."/>
            <person name="Andreopoulos W."/>
            <person name="LaButti K."/>
            <person name="Hundley H."/>
            <person name="Na H."/>
            <person name="Kuo A."/>
            <person name="Barry K."/>
            <person name="Lipzen A."/>
            <person name="Henrissat B."/>
            <person name="Riley R."/>
            <person name="Ahrendt S."/>
            <person name="Nagy L.G."/>
            <person name="Grigoriev I.V."/>
            <person name="Martin F."/>
            <person name="Rosso M.N."/>
        </authorList>
    </citation>
    <scope>NUCLEOTIDE SEQUENCE</scope>
    <source>
        <strain evidence="1">CBS 384.51</strain>
    </source>
</reference>
<dbReference type="EMBL" id="MU274904">
    <property type="protein sequence ID" value="KAI0092169.1"/>
    <property type="molecule type" value="Genomic_DNA"/>
</dbReference>
<dbReference type="Proteomes" id="UP001055072">
    <property type="component" value="Unassembled WGS sequence"/>
</dbReference>
<gene>
    <name evidence="1" type="ORF">BDY19DRAFT_862325</name>
</gene>
<proteinExistence type="predicted"/>
<keyword evidence="2" id="KW-1185">Reference proteome</keyword>
<sequence>KSESPTKFTNILAGANALSTQVKTFDPEGIHLEDGRIVKGACIFVEGKVFLWNVPQRWEGWKEEHFEVFKVTVPKPELLLFGTGKKTILPPGNVRAYLGKLGVTTEFMDSRNACATYNLLAEEGRRVAAALLPSIPFQWK</sequence>
<comment type="caution">
    <text evidence="1">The sequence shown here is derived from an EMBL/GenBank/DDBJ whole genome shotgun (WGS) entry which is preliminary data.</text>
</comment>
<protein>
    <submittedName>
        <fullName evidence="1">NADH dehydrogenase 1 alpha subcomplex assembly factor 3</fullName>
    </submittedName>
</protein>